<dbReference type="GO" id="GO:0006098">
    <property type="term" value="P:pentose-phosphate shunt"/>
    <property type="evidence" value="ECO:0007669"/>
    <property type="project" value="TreeGrafter"/>
</dbReference>
<dbReference type="SUPFAM" id="SSF52518">
    <property type="entry name" value="Thiamin diphosphate-binding fold (THDP-binding)"/>
    <property type="match status" value="1"/>
</dbReference>
<evidence type="ECO:0000259" key="1">
    <source>
        <dbReference type="Pfam" id="PF00456"/>
    </source>
</evidence>
<feature type="domain" description="Transketolase N-terminal" evidence="1">
    <location>
        <begin position="4"/>
        <end position="61"/>
    </location>
</feature>
<gene>
    <name evidence="2" type="primary">tktB_3</name>
    <name evidence="2" type="ORF">NCTC12123_05734</name>
</gene>
<evidence type="ECO:0000313" key="3">
    <source>
        <dbReference type="Proteomes" id="UP000255163"/>
    </source>
</evidence>
<accession>A0A376FK91</accession>
<sequence>MERLSEAQPNDPTWYDRDRFILSNGHASMLLYSLLHLSGYDLPLEELKNFRQLHSQNAGAP</sequence>
<dbReference type="Pfam" id="PF00456">
    <property type="entry name" value="Transketolase_N"/>
    <property type="match status" value="1"/>
</dbReference>
<dbReference type="PANTHER" id="PTHR43522:SF13">
    <property type="entry name" value="TRANSKETOLASE 2"/>
    <property type="match status" value="1"/>
</dbReference>
<proteinExistence type="predicted"/>
<dbReference type="EC" id="2.2.1.1" evidence="2"/>
<name>A0A376FK91_ENTAS</name>
<keyword evidence="2" id="KW-0808">Transferase</keyword>
<reference evidence="2 3" key="1">
    <citation type="submission" date="2018-06" db="EMBL/GenBank/DDBJ databases">
        <authorList>
            <consortium name="Pathogen Informatics"/>
            <person name="Doyle S."/>
        </authorList>
    </citation>
    <scope>NUCLEOTIDE SEQUENCE [LARGE SCALE GENOMIC DNA]</scope>
    <source>
        <strain evidence="2 3">NCTC12123</strain>
    </source>
</reference>
<dbReference type="Gene3D" id="3.40.50.970">
    <property type="match status" value="1"/>
</dbReference>
<dbReference type="Proteomes" id="UP000255163">
    <property type="component" value="Unassembled WGS sequence"/>
</dbReference>
<protein>
    <submittedName>
        <fullName evidence="2">Transketolase</fullName>
        <ecNumber evidence="2">2.2.1.1</ecNumber>
    </submittedName>
</protein>
<dbReference type="InterPro" id="IPR029061">
    <property type="entry name" value="THDP-binding"/>
</dbReference>
<organism evidence="2 3">
    <name type="scientific">Enterobacter asburiae</name>
    <dbReference type="NCBI Taxonomy" id="61645"/>
    <lineage>
        <taxon>Bacteria</taxon>
        <taxon>Pseudomonadati</taxon>
        <taxon>Pseudomonadota</taxon>
        <taxon>Gammaproteobacteria</taxon>
        <taxon>Enterobacterales</taxon>
        <taxon>Enterobacteriaceae</taxon>
        <taxon>Enterobacter</taxon>
        <taxon>Enterobacter cloacae complex</taxon>
    </lineage>
</organism>
<dbReference type="AlphaFoldDB" id="A0A376FK91"/>
<dbReference type="PANTHER" id="PTHR43522">
    <property type="entry name" value="TRANSKETOLASE"/>
    <property type="match status" value="1"/>
</dbReference>
<dbReference type="GO" id="GO:0005829">
    <property type="term" value="C:cytosol"/>
    <property type="evidence" value="ECO:0007669"/>
    <property type="project" value="TreeGrafter"/>
</dbReference>
<dbReference type="InterPro" id="IPR033247">
    <property type="entry name" value="Transketolase_fam"/>
</dbReference>
<dbReference type="EMBL" id="UFYI01000007">
    <property type="protein sequence ID" value="STD26722.1"/>
    <property type="molecule type" value="Genomic_DNA"/>
</dbReference>
<evidence type="ECO:0000313" key="2">
    <source>
        <dbReference type="EMBL" id="STD26722.1"/>
    </source>
</evidence>
<dbReference type="GO" id="GO:0004802">
    <property type="term" value="F:transketolase activity"/>
    <property type="evidence" value="ECO:0007669"/>
    <property type="project" value="UniProtKB-EC"/>
</dbReference>
<dbReference type="InterPro" id="IPR005474">
    <property type="entry name" value="Transketolase_N"/>
</dbReference>